<feature type="compositionally biased region" description="Polar residues" evidence="1">
    <location>
        <begin position="175"/>
        <end position="199"/>
    </location>
</feature>
<evidence type="ECO:0000313" key="6">
    <source>
        <dbReference type="Proteomes" id="UP000283210"/>
    </source>
</evidence>
<dbReference type="SUPFAM" id="SSF48726">
    <property type="entry name" value="Immunoglobulin"/>
    <property type="match status" value="1"/>
</dbReference>
<dbReference type="InterPro" id="IPR036179">
    <property type="entry name" value="Ig-like_dom_sf"/>
</dbReference>
<evidence type="ECO:0000259" key="4">
    <source>
        <dbReference type="PROSITE" id="PS50835"/>
    </source>
</evidence>
<reference evidence="5 6" key="1">
    <citation type="submission" date="2018-11" db="EMBL/GenBank/DDBJ databases">
        <authorList>
            <person name="Lopez-Roques C."/>
            <person name="Donnadieu C."/>
            <person name="Bouchez O."/>
            <person name="Klopp C."/>
            <person name="Cabau C."/>
            <person name="Zahm M."/>
        </authorList>
    </citation>
    <scope>NUCLEOTIDE SEQUENCE [LARGE SCALE GENOMIC DNA]</scope>
    <source>
        <strain evidence="5">RS831</strain>
        <tissue evidence="5">Whole body</tissue>
    </source>
</reference>
<evidence type="ECO:0000256" key="2">
    <source>
        <dbReference type="SAM" id="Phobius"/>
    </source>
</evidence>
<keyword evidence="2" id="KW-0812">Transmembrane</keyword>
<evidence type="ECO:0000313" key="5">
    <source>
        <dbReference type="EMBL" id="RVE64817.1"/>
    </source>
</evidence>
<dbReference type="Proteomes" id="UP000283210">
    <property type="component" value="Chromosome 13"/>
</dbReference>
<protein>
    <recommendedName>
        <fullName evidence="4">Ig-like domain-containing protein</fullName>
    </recommendedName>
</protein>
<sequence length="279" mass="30764">MMIVIPLTVLLVWVPHNYASRARVEFVTVELGDNAVLNCTYNCSSGFIRDYWGKGSNNSSTCGTVVSTTMCTTSLCLSNVSANDLNKNYTCYTEDTADPNLSKKQECIFSLHLKVQKSVPTWTVAMETDDESVLREVEAEFKVAAIIIVAVGFSAMLVFKAVCFCLENWNVTGETRSLRSNSTEPPNIGSRSGQDGQKTQGERVTLWIPPPDDECDTEVPYADITITVRGVSTPELSQVNCLTIGEFLHASRSADRLHVPREVSRKMSTTSEYAVITYA</sequence>
<dbReference type="OrthoDB" id="6370831at2759"/>
<dbReference type="PROSITE" id="PS50835">
    <property type="entry name" value="IG_LIKE"/>
    <property type="match status" value="1"/>
</dbReference>
<feature type="region of interest" description="Disordered" evidence="1">
    <location>
        <begin position="175"/>
        <end position="201"/>
    </location>
</feature>
<accession>A0A3S2PYT2</accession>
<evidence type="ECO:0000256" key="3">
    <source>
        <dbReference type="SAM" id="SignalP"/>
    </source>
</evidence>
<proteinExistence type="predicted"/>
<name>A0A3S2PYT2_ORYJA</name>
<feature type="transmembrane region" description="Helical" evidence="2">
    <location>
        <begin position="143"/>
        <end position="166"/>
    </location>
</feature>
<dbReference type="AlphaFoldDB" id="A0A3S2PYT2"/>
<gene>
    <name evidence="5" type="ORF">OJAV_G00129550</name>
</gene>
<dbReference type="InterPro" id="IPR007110">
    <property type="entry name" value="Ig-like_dom"/>
</dbReference>
<dbReference type="InterPro" id="IPR013783">
    <property type="entry name" value="Ig-like_fold"/>
</dbReference>
<keyword evidence="2" id="KW-0472">Membrane</keyword>
<feature type="signal peptide" evidence="3">
    <location>
        <begin position="1"/>
        <end position="19"/>
    </location>
</feature>
<keyword evidence="6" id="KW-1185">Reference proteome</keyword>
<organism evidence="5 6">
    <name type="scientific">Oryzias javanicus</name>
    <name type="common">Javanese ricefish</name>
    <name type="synonym">Aplocheilus javanicus</name>
    <dbReference type="NCBI Taxonomy" id="123683"/>
    <lineage>
        <taxon>Eukaryota</taxon>
        <taxon>Metazoa</taxon>
        <taxon>Chordata</taxon>
        <taxon>Craniata</taxon>
        <taxon>Vertebrata</taxon>
        <taxon>Euteleostomi</taxon>
        <taxon>Actinopterygii</taxon>
        <taxon>Neopterygii</taxon>
        <taxon>Teleostei</taxon>
        <taxon>Neoteleostei</taxon>
        <taxon>Acanthomorphata</taxon>
        <taxon>Ovalentaria</taxon>
        <taxon>Atherinomorphae</taxon>
        <taxon>Beloniformes</taxon>
        <taxon>Adrianichthyidae</taxon>
        <taxon>Oryziinae</taxon>
        <taxon>Oryzias</taxon>
    </lineage>
</organism>
<evidence type="ECO:0000256" key="1">
    <source>
        <dbReference type="SAM" id="MobiDB-lite"/>
    </source>
</evidence>
<dbReference type="Gene3D" id="2.60.40.10">
    <property type="entry name" value="Immunoglobulins"/>
    <property type="match status" value="1"/>
</dbReference>
<feature type="chain" id="PRO_5018637118" description="Ig-like domain-containing protein" evidence="3">
    <location>
        <begin position="20"/>
        <end position="279"/>
    </location>
</feature>
<keyword evidence="2" id="KW-1133">Transmembrane helix</keyword>
<feature type="domain" description="Ig-like" evidence="4">
    <location>
        <begin position="15"/>
        <end position="102"/>
    </location>
</feature>
<reference evidence="5 6" key="2">
    <citation type="submission" date="2019-01" db="EMBL/GenBank/DDBJ databases">
        <title>A chromosome length genome reference of the Java medaka (oryzias javanicus).</title>
        <authorList>
            <person name="Herpin A."/>
            <person name="Takehana Y."/>
            <person name="Naruse K."/>
            <person name="Ansai S."/>
            <person name="Kawaguchi M."/>
        </authorList>
    </citation>
    <scope>NUCLEOTIDE SEQUENCE [LARGE SCALE GENOMIC DNA]</scope>
    <source>
        <strain evidence="5">RS831</strain>
        <tissue evidence="5">Whole body</tissue>
    </source>
</reference>
<dbReference type="EMBL" id="CM012449">
    <property type="protein sequence ID" value="RVE64817.1"/>
    <property type="molecule type" value="Genomic_DNA"/>
</dbReference>
<keyword evidence="3" id="KW-0732">Signal</keyword>